<feature type="transmembrane region" description="Helical" evidence="1">
    <location>
        <begin position="55"/>
        <end position="79"/>
    </location>
</feature>
<dbReference type="EMBL" id="PZZN01000001">
    <property type="protein sequence ID" value="PTM47133.1"/>
    <property type="molecule type" value="Genomic_DNA"/>
</dbReference>
<accession>A0A2T4YTJ9</accession>
<dbReference type="Proteomes" id="UP000240996">
    <property type="component" value="Unassembled WGS sequence"/>
</dbReference>
<evidence type="ECO:0000259" key="2">
    <source>
        <dbReference type="Pfam" id="PF25231"/>
    </source>
</evidence>
<feature type="domain" description="DUF7847" evidence="2">
    <location>
        <begin position="22"/>
        <end position="268"/>
    </location>
</feature>
<proteinExistence type="predicted"/>
<reference evidence="3 4" key="1">
    <citation type="submission" date="2018-04" db="EMBL/GenBank/DDBJ databases">
        <title>Genomic Encyclopedia of Type Strains, Phase III (KMG-III): the genomes of soil and plant-associated and newly described type strains.</title>
        <authorList>
            <person name="Whitman W."/>
        </authorList>
    </citation>
    <scope>NUCLEOTIDE SEQUENCE [LARGE SCALE GENOMIC DNA]</scope>
    <source>
        <strain evidence="3 4">NW12</strain>
    </source>
</reference>
<dbReference type="AlphaFoldDB" id="A0A2T4YTJ9"/>
<keyword evidence="1" id="KW-1133">Transmembrane helix</keyword>
<keyword evidence="1" id="KW-0812">Transmembrane</keyword>
<keyword evidence="4" id="KW-1185">Reference proteome</keyword>
<name>A0A2T4YTJ9_9SPHN</name>
<evidence type="ECO:0000313" key="3">
    <source>
        <dbReference type="EMBL" id="PTM47133.1"/>
    </source>
</evidence>
<gene>
    <name evidence="3" type="ORF">C8J24_0516</name>
</gene>
<evidence type="ECO:0000256" key="1">
    <source>
        <dbReference type="SAM" id="Phobius"/>
    </source>
</evidence>
<dbReference type="Pfam" id="PF25231">
    <property type="entry name" value="DUF7847"/>
    <property type="match status" value="1"/>
</dbReference>
<evidence type="ECO:0000313" key="4">
    <source>
        <dbReference type="Proteomes" id="UP000240996"/>
    </source>
</evidence>
<feature type="transmembrane region" description="Helical" evidence="1">
    <location>
        <begin position="150"/>
        <end position="179"/>
    </location>
</feature>
<comment type="caution">
    <text evidence="3">The sequence shown here is derived from an EMBL/GenBank/DDBJ whole genome shotgun (WGS) entry which is preliminary data.</text>
</comment>
<protein>
    <recommendedName>
        <fullName evidence="2">DUF7847 domain-containing protein</fullName>
    </recommendedName>
</protein>
<feature type="transmembrane region" description="Helical" evidence="1">
    <location>
        <begin position="100"/>
        <end position="124"/>
    </location>
</feature>
<keyword evidence="1" id="KW-0472">Membrane</keyword>
<feature type="transmembrane region" description="Helical" evidence="1">
    <location>
        <begin position="240"/>
        <end position="263"/>
    </location>
</feature>
<feature type="transmembrane region" description="Helical" evidence="1">
    <location>
        <begin position="200"/>
        <end position="228"/>
    </location>
</feature>
<dbReference type="InterPro" id="IPR057169">
    <property type="entry name" value="DUF7847"/>
</dbReference>
<sequence>MGRGVKIGTVWDRTTEVLSGRSGQIAAVALPTLVLPPVVNNALVLLVPPQPAVQIVAGIVAVASALLAILGSLAILALATQPSTDRTEAYRQARARLLPALGVSLVVGLIALVLMAPVFIALIASHFDFAAASAAASAPARMPQLPRATAMFVVLYSLALILLAIWASARLMLLTAVVLNERLGLGAIRRSIALTRGLTWKLIGVLLLFGIVFAIATFAAQAVVGLVFRLILGGDQIPTAMFLAGIAGALASAALMALAYVFTAQLYVATREKPITE</sequence>
<organism evidence="3 4">
    <name type="scientific">Sphingomonas aerolata</name>
    <dbReference type="NCBI Taxonomy" id="185951"/>
    <lineage>
        <taxon>Bacteria</taxon>
        <taxon>Pseudomonadati</taxon>
        <taxon>Pseudomonadota</taxon>
        <taxon>Alphaproteobacteria</taxon>
        <taxon>Sphingomonadales</taxon>
        <taxon>Sphingomonadaceae</taxon>
        <taxon>Sphingomonas</taxon>
    </lineage>
</organism>